<gene>
    <name evidence="1" type="ORF">PSYMO_34861</name>
</gene>
<protein>
    <submittedName>
        <fullName evidence="1">BNR/Asp-box repeat-containing protein</fullName>
    </submittedName>
</protein>
<name>A0A656GJW9_PSEA0</name>
<dbReference type="Proteomes" id="UP000003465">
    <property type="component" value="Unassembled WGS sequence"/>
</dbReference>
<dbReference type="AlphaFoldDB" id="A0A656GJW9"/>
<dbReference type="EMBL" id="AEAG01002198">
    <property type="protein sequence ID" value="EGH26346.1"/>
    <property type="molecule type" value="Genomic_DNA"/>
</dbReference>
<sequence>GKFAEYLYLSADGEVIDKFRISRGKNSLQPTVVPLDGQRAVALLRYAGETFPPGTGQPYRRRRSDLGA</sequence>
<comment type="caution">
    <text evidence="1">The sequence shown here is derived from an EMBL/GenBank/DDBJ whole genome shotgun (WGS) entry which is preliminary data.</text>
</comment>
<accession>A0A656GJW9</accession>
<feature type="non-terminal residue" evidence="1">
    <location>
        <position position="68"/>
    </location>
</feature>
<organism evidence="1 2">
    <name type="scientific">Pseudomonas amygdali pv. mori str. 301020</name>
    <dbReference type="NCBI Taxonomy" id="629261"/>
    <lineage>
        <taxon>Bacteria</taxon>
        <taxon>Pseudomonadati</taxon>
        <taxon>Pseudomonadota</taxon>
        <taxon>Gammaproteobacteria</taxon>
        <taxon>Pseudomonadales</taxon>
        <taxon>Pseudomonadaceae</taxon>
        <taxon>Pseudomonas</taxon>
        <taxon>Pseudomonas amygdali</taxon>
    </lineage>
</organism>
<evidence type="ECO:0000313" key="2">
    <source>
        <dbReference type="Proteomes" id="UP000003465"/>
    </source>
</evidence>
<reference evidence="1 2" key="1">
    <citation type="journal article" date="2011" name="PLoS Pathog.">
        <title>Dynamic evolution of pathogenicity revealed by sequencing and comparative genomics of 19 Pseudomonas syringae isolates.</title>
        <authorList>
            <person name="Baltrus D.A."/>
            <person name="Nishimura M.T."/>
            <person name="Romanchuk A."/>
            <person name="Chang J.H."/>
            <person name="Mukhtar M.S."/>
            <person name="Cherkis K."/>
            <person name="Roach J."/>
            <person name="Grant S.R."/>
            <person name="Jones C.D."/>
            <person name="Dangl J.L."/>
        </authorList>
    </citation>
    <scope>NUCLEOTIDE SEQUENCE [LARGE SCALE GENOMIC DNA]</scope>
    <source>
        <strain evidence="1 2">301020</strain>
    </source>
</reference>
<feature type="non-terminal residue" evidence="1">
    <location>
        <position position="1"/>
    </location>
</feature>
<proteinExistence type="predicted"/>
<evidence type="ECO:0000313" key="1">
    <source>
        <dbReference type="EMBL" id="EGH26346.1"/>
    </source>
</evidence>